<keyword evidence="4" id="KW-1185">Reference proteome</keyword>
<dbReference type="InterPro" id="IPR020103">
    <property type="entry name" value="PsdUridine_synth_cat_dom_sf"/>
</dbReference>
<organism evidence="3 4">
    <name type="scientific">Chaetoceros tenuissimus</name>
    <dbReference type="NCBI Taxonomy" id="426638"/>
    <lineage>
        <taxon>Eukaryota</taxon>
        <taxon>Sar</taxon>
        <taxon>Stramenopiles</taxon>
        <taxon>Ochrophyta</taxon>
        <taxon>Bacillariophyta</taxon>
        <taxon>Coscinodiscophyceae</taxon>
        <taxon>Chaetocerotophycidae</taxon>
        <taxon>Chaetocerotales</taxon>
        <taxon>Chaetocerotaceae</taxon>
        <taxon>Chaetoceros</taxon>
    </lineage>
</organism>
<dbReference type="GO" id="GO:0009982">
    <property type="term" value="F:pseudouridine synthase activity"/>
    <property type="evidence" value="ECO:0007669"/>
    <property type="project" value="InterPro"/>
</dbReference>
<proteinExistence type="predicted"/>
<evidence type="ECO:0000313" key="4">
    <source>
        <dbReference type="Proteomes" id="UP001054902"/>
    </source>
</evidence>
<accession>A0AAD3CD94</accession>
<dbReference type="GO" id="GO:0003723">
    <property type="term" value="F:RNA binding"/>
    <property type="evidence" value="ECO:0007669"/>
    <property type="project" value="InterPro"/>
</dbReference>
<feature type="domain" description="Pseudouridine synthase RsuA/RluA-like" evidence="2">
    <location>
        <begin position="210"/>
        <end position="392"/>
    </location>
</feature>
<evidence type="ECO:0000256" key="1">
    <source>
        <dbReference type="SAM" id="SignalP"/>
    </source>
</evidence>
<comment type="caution">
    <text evidence="3">The sequence shown here is derived from an EMBL/GenBank/DDBJ whole genome shotgun (WGS) entry which is preliminary data.</text>
</comment>
<evidence type="ECO:0000313" key="3">
    <source>
        <dbReference type="EMBL" id="GFH43658.1"/>
    </source>
</evidence>
<sequence>MLVSKQICCIIAILSTQVFDVSSFSIRPASLSSTRNPTSRVFATQEESSDVETESIMETNEEQKFEKPKWQKCINGIAPRTGPLNEAVSKVADVTLEQANDLIEIGAVWAKMDVLTEEEILDQYYGGNYNAKLKYADLPSGWNSDRGEREEVSGDLDDFIERMDSQRYNRIMSPSTITAGTDIRVYPFPRRFPACKELDQSKLLHEDTTFVIVDKPPMLPTQPDASNYFENCPGCVATNMGPFINLAGEEVERPLLCHRVDSCVSGCVVLSKDENGQAVFSRLQRERKVKKVYKAVTKNPVPVGMHIHWMWRETTIRGGNGPTCQLVSHDVPINRKKAKSWTRCILEVAKSEPIKIDPNNRYGYDPGTEQHYENTIRLVTGRKHQVRAMLASLGAPIIRDTLYEPISGMTLDMLDAGGEEAMMMGMAVDMCRVPKEPIGLQAHAILFGGIKARAGTPWWGDGSGNSES</sequence>
<dbReference type="AlphaFoldDB" id="A0AAD3CD94"/>
<dbReference type="PANTHER" id="PTHR21600">
    <property type="entry name" value="MITOCHONDRIAL RNA PSEUDOURIDINE SYNTHASE"/>
    <property type="match status" value="1"/>
</dbReference>
<dbReference type="SUPFAM" id="SSF55120">
    <property type="entry name" value="Pseudouridine synthase"/>
    <property type="match status" value="1"/>
</dbReference>
<feature type="chain" id="PRO_5041905318" description="Pseudouridine synthase RsuA/RluA-like domain-containing protein" evidence="1">
    <location>
        <begin position="24"/>
        <end position="468"/>
    </location>
</feature>
<gene>
    <name evidence="3" type="ORF">CTEN210_00131</name>
</gene>
<dbReference type="Proteomes" id="UP001054902">
    <property type="component" value="Unassembled WGS sequence"/>
</dbReference>
<keyword evidence="1" id="KW-0732">Signal</keyword>
<dbReference type="Gene3D" id="3.30.2350.10">
    <property type="entry name" value="Pseudouridine synthase"/>
    <property type="match status" value="1"/>
</dbReference>
<dbReference type="CDD" id="cd02869">
    <property type="entry name" value="PseudoU_synth_RluA_like"/>
    <property type="match status" value="1"/>
</dbReference>
<dbReference type="InterPro" id="IPR006145">
    <property type="entry name" value="PsdUridine_synth_RsuA/RluA"/>
</dbReference>
<reference evidence="3 4" key="1">
    <citation type="journal article" date="2021" name="Sci. Rep.">
        <title>The genome of the diatom Chaetoceros tenuissimus carries an ancient integrated fragment of an extant virus.</title>
        <authorList>
            <person name="Hongo Y."/>
            <person name="Kimura K."/>
            <person name="Takaki Y."/>
            <person name="Yoshida Y."/>
            <person name="Baba S."/>
            <person name="Kobayashi G."/>
            <person name="Nagasaki K."/>
            <person name="Hano T."/>
            <person name="Tomaru Y."/>
        </authorList>
    </citation>
    <scope>NUCLEOTIDE SEQUENCE [LARGE SCALE GENOMIC DNA]</scope>
    <source>
        <strain evidence="3 4">NIES-3715</strain>
    </source>
</reference>
<dbReference type="InterPro" id="IPR050188">
    <property type="entry name" value="RluA_PseudoU_synthase"/>
</dbReference>
<protein>
    <recommendedName>
        <fullName evidence="2">Pseudouridine synthase RsuA/RluA-like domain-containing protein</fullName>
    </recommendedName>
</protein>
<dbReference type="PANTHER" id="PTHR21600:SF52">
    <property type="entry name" value="PSEUDOURIDINE SYNTHASE RSUA_RLUA-LIKE DOMAIN-CONTAINING PROTEIN"/>
    <property type="match status" value="1"/>
</dbReference>
<dbReference type="Pfam" id="PF00849">
    <property type="entry name" value="PseudoU_synth_2"/>
    <property type="match status" value="1"/>
</dbReference>
<feature type="signal peptide" evidence="1">
    <location>
        <begin position="1"/>
        <end position="23"/>
    </location>
</feature>
<dbReference type="GO" id="GO:0000455">
    <property type="term" value="P:enzyme-directed rRNA pseudouridine synthesis"/>
    <property type="evidence" value="ECO:0007669"/>
    <property type="project" value="TreeGrafter"/>
</dbReference>
<name>A0AAD3CD94_9STRA</name>
<dbReference type="EMBL" id="BLLK01000013">
    <property type="protein sequence ID" value="GFH43658.1"/>
    <property type="molecule type" value="Genomic_DNA"/>
</dbReference>
<evidence type="ECO:0000259" key="2">
    <source>
        <dbReference type="Pfam" id="PF00849"/>
    </source>
</evidence>